<feature type="DNA-binding region" description="H-T-H motif" evidence="4">
    <location>
        <begin position="36"/>
        <end position="55"/>
    </location>
</feature>
<reference evidence="6 7" key="1">
    <citation type="submission" date="2024-09" db="EMBL/GenBank/DDBJ databases">
        <authorList>
            <person name="Sun Q."/>
            <person name="Mori K."/>
        </authorList>
    </citation>
    <scope>NUCLEOTIDE SEQUENCE [LARGE SCALE GENOMIC DNA]</scope>
    <source>
        <strain evidence="6 7">NCAIM B.02621</strain>
    </source>
</reference>
<gene>
    <name evidence="6" type="ORF">ACFFGE_10600</name>
</gene>
<keyword evidence="3" id="KW-0804">Transcription</keyword>
<organism evidence="6 7">
    <name type="scientific">Brevundimonas balnearis</name>
    <dbReference type="NCBI Taxonomy" id="1572858"/>
    <lineage>
        <taxon>Bacteria</taxon>
        <taxon>Pseudomonadati</taxon>
        <taxon>Pseudomonadota</taxon>
        <taxon>Alphaproteobacteria</taxon>
        <taxon>Caulobacterales</taxon>
        <taxon>Caulobacteraceae</taxon>
        <taxon>Brevundimonas</taxon>
    </lineage>
</organism>
<dbReference type="SUPFAM" id="SSF48498">
    <property type="entry name" value="Tetracyclin repressor-like, C-terminal domain"/>
    <property type="match status" value="1"/>
</dbReference>
<evidence type="ECO:0000256" key="4">
    <source>
        <dbReference type="PROSITE-ProRule" id="PRU00335"/>
    </source>
</evidence>
<dbReference type="PRINTS" id="PR00455">
    <property type="entry name" value="HTHTETR"/>
</dbReference>
<evidence type="ECO:0000313" key="7">
    <source>
        <dbReference type="Proteomes" id="UP001589906"/>
    </source>
</evidence>
<dbReference type="InterPro" id="IPR009057">
    <property type="entry name" value="Homeodomain-like_sf"/>
</dbReference>
<sequence>MGFEALGRQRNAAATRQAILDVATLRFSREGYDDVGVRDIAGDVGVDPALISRYFGSKEDLFDEVMNVCMAGSDLMDGPREDFGRRVAHEIVYGPKKKEAKMTGLLIMLRSIGSAKASEVIRRSSHRCFYGPFAEWLGAPDGAVRARLAGGLMMGVSIGREISGGFDLSKEECEILCRRLAAALQDLIDR</sequence>
<accession>A0ABV6R584</accession>
<evidence type="ECO:0000313" key="6">
    <source>
        <dbReference type="EMBL" id="MFC0634324.1"/>
    </source>
</evidence>
<keyword evidence="1" id="KW-0805">Transcription regulation</keyword>
<dbReference type="InterPro" id="IPR050109">
    <property type="entry name" value="HTH-type_TetR-like_transc_reg"/>
</dbReference>
<keyword evidence="7" id="KW-1185">Reference proteome</keyword>
<dbReference type="PANTHER" id="PTHR30055">
    <property type="entry name" value="HTH-TYPE TRANSCRIPTIONAL REGULATOR RUTR"/>
    <property type="match status" value="1"/>
</dbReference>
<protein>
    <submittedName>
        <fullName evidence="6">TetR family transcriptional regulator</fullName>
    </submittedName>
</protein>
<evidence type="ECO:0000256" key="1">
    <source>
        <dbReference type="ARBA" id="ARBA00023015"/>
    </source>
</evidence>
<dbReference type="Gene3D" id="1.10.357.10">
    <property type="entry name" value="Tetracycline Repressor, domain 2"/>
    <property type="match status" value="1"/>
</dbReference>
<keyword evidence="2 4" id="KW-0238">DNA-binding</keyword>
<dbReference type="InterPro" id="IPR001647">
    <property type="entry name" value="HTH_TetR"/>
</dbReference>
<feature type="domain" description="HTH tetR-type" evidence="5">
    <location>
        <begin position="13"/>
        <end position="73"/>
    </location>
</feature>
<dbReference type="PANTHER" id="PTHR30055:SF234">
    <property type="entry name" value="HTH-TYPE TRANSCRIPTIONAL REGULATOR BETI"/>
    <property type="match status" value="1"/>
</dbReference>
<name>A0ABV6R584_9CAUL</name>
<dbReference type="EMBL" id="JBHLSW010000007">
    <property type="protein sequence ID" value="MFC0634324.1"/>
    <property type="molecule type" value="Genomic_DNA"/>
</dbReference>
<evidence type="ECO:0000256" key="2">
    <source>
        <dbReference type="ARBA" id="ARBA00023125"/>
    </source>
</evidence>
<evidence type="ECO:0000256" key="3">
    <source>
        <dbReference type="ARBA" id="ARBA00023163"/>
    </source>
</evidence>
<dbReference type="SUPFAM" id="SSF46689">
    <property type="entry name" value="Homeodomain-like"/>
    <property type="match status" value="1"/>
</dbReference>
<proteinExistence type="predicted"/>
<evidence type="ECO:0000259" key="5">
    <source>
        <dbReference type="PROSITE" id="PS50977"/>
    </source>
</evidence>
<dbReference type="Proteomes" id="UP001589906">
    <property type="component" value="Unassembled WGS sequence"/>
</dbReference>
<dbReference type="PROSITE" id="PS50977">
    <property type="entry name" value="HTH_TETR_2"/>
    <property type="match status" value="1"/>
</dbReference>
<dbReference type="InterPro" id="IPR041678">
    <property type="entry name" value="TetR_C_16"/>
</dbReference>
<dbReference type="InterPro" id="IPR036271">
    <property type="entry name" value="Tet_transcr_reg_TetR-rel_C_sf"/>
</dbReference>
<comment type="caution">
    <text evidence="6">The sequence shown here is derived from an EMBL/GenBank/DDBJ whole genome shotgun (WGS) entry which is preliminary data.</text>
</comment>
<dbReference type="Pfam" id="PF00440">
    <property type="entry name" value="TetR_N"/>
    <property type="match status" value="1"/>
</dbReference>
<dbReference type="Pfam" id="PF17920">
    <property type="entry name" value="TetR_C_16"/>
    <property type="match status" value="1"/>
</dbReference>
<dbReference type="RefSeq" id="WP_376836353.1">
    <property type="nucleotide sequence ID" value="NZ_JBHLSW010000007.1"/>
</dbReference>